<dbReference type="EMBL" id="CH408077">
    <property type="protein sequence ID" value="EEQ37454.1"/>
    <property type="molecule type" value="Genomic_DNA"/>
</dbReference>
<sequence>MNSPWSLSCRVNHRLSRNNQKKYPHISLHPLFLAQTVLVNLTKNVAEQKQSQETIINRLLPLRRCIIPKTKARITYRTNSTPISLNMSLAKVVLTMRHNLRILQISGPRNHIRQQPRERNRVITQLLTSRMVLRMDHSTVHNMAQDCCTNSLSSIRRASTDLNMLPKPDLSTQGHSIYPNNLFQICNLTSPKDHTSLPISEIHTDNSGDMETNLQHRIWPNTELNMDRPRIMPGESLSVVLWESIFPKAEEW</sequence>
<dbReference type="InParanoid" id="C4Y046"/>
<accession>C4Y046</accession>
<protein>
    <submittedName>
        <fullName evidence="1">Uncharacterized protein</fullName>
    </submittedName>
</protein>
<evidence type="ECO:0000313" key="1">
    <source>
        <dbReference type="EMBL" id="EEQ37454.1"/>
    </source>
</evidence>
<gene>
    <name evidence="1" type="ORF">CLUG_01578</name>
</gene>
<proteinExistence type="predicted"/>
<dbReference type="VEuPathDB" id="FungiDB:CLUG_01578"/>
<dbReference type="HOGENOM" id="CLU_1102677_0_0_1"/>
<dbReference type="KEGG" id="clu:CLUG_01578"/>
<evidence type="ECO:0000313" key="2">
    <source>
        <dbReference type="Proteomes" id="UP000007703"/>
    </source>
</evidence>
<dbReference type="AlphaFoldDB" id="C4Y046"/>
<dbReference type="Proteomes" id="UP000007703">
    <property type="component" value="Unassembled WGS sequence"/>
</dbReference>
<reference evidence="1 2" key="1">
    <citation type="journal article" date="2009" name="Nature">
        <title>Evolution of pathogenicity and sexual reproduction in eight Candida genomes.</title>
        <authorList>
            <person name="Butler G."/>
            <person name="Rasmussen M.D."/>
            <person name="Lin M.F."/>
            <person name="Santos M.A."/>
            <person name="Sakthikumar S."/>
            <person name="Munro C.A."/>
            <person name="Rheinbay E."/>
            <person name="Grabherr M."/>
            <person name="Forche A."/>
            <person name="Reedy J.L."/>
            <person name="Agrafioti I."/>
            <person name="Arnaud M.B."/>
            <person name="Bates S."/>
            <person name="Brown A.J."/>
            <person name="Brunke S."/>
            <person name="Costanzo M.C."/>
            <person name="Fitzpatrick D.A."/>
            <person name="de Groot P.W."/>
            <person name="Harris D."/>
            <person name="Hoyer L.L."/>
            <person name="Hube B."/>
            <person name="Klis F.M."/>
            <person name="Kodira C."/>
            <person name="Lennard N."/>
            <person name="Logue M.E."/>
            <person name="Martin R."/>
            <person name="Neiman A.M."/>
            <person name="Nikolaou E."/>
            <person name="Quail M.A."/>
            <person name="Quinn J."/>
            <person name="Santos M.C."/>
            <person name="Schmitzberger F.F."/>
            <person name="Sherlock G."/>
            <person name="Shah P."/>
            <person name="Silverstein K.A."/>
            <person name="Skrzypek M.S."/>
            <person name="Soll D."/>
            <person name="Staggs R."/>
            <person name="Stansfield I."/>
            <person name="Stumpf M.P."/>
            <person name="Sudbery P.E."/>
            <person name="Srikantha T."/>
            <person name="Zeng Q."/>
            <person name="Berman J."/>
            <person name="Berriman M."/>
            <person name="Heitman J."/>
            <person name="Gow N.A."/>
            <person name="Lorenz M.C."/>
            <person name="Birren B.W."/>
            <person name="Kellis M."/>
            <person name="Cuomo C.A."/>
        </authorList>
    </citation>
    <scope>NUCLEOTIDE SEQUENCE [LARGE SCALE GENOMIC DNA]</scope>
    <source>
        <strain evidence="1 2">ATCC 42720</strain>
    </source>
</reference>
<name>C4Y046_CLAL4</name>
<organism evidence="1 2">
    <name type="scientific">Clavispora lusitaniae (strain ATCC 42720)</name>
    <name type="common">Yeast</name>
    <name type="synonym">Candida lusitaniae</name>
    <dbReference type="NCBI Taxonomy" id="306902"/>
    <lineage>
        <taxon>Eukaryota</taxon>
        <taxon>Fungi</taxon>
        <taxon>Dikarya</taxon>
        <taxon>Ascomycota</taxon>
        <taxon>Saccharomycotina</taxon>
        <taxon>Pichiomycetes</taxon>
        <taxon>Metschnikowiaceae</taxon>
        <taxon>Clavispora</taxon>
    </lineage>
</organism>